<gene>
    <name evidence="6" type="ORF">NHX12_008833</name>
</gene>
<name>A0A9Q0DPL8_9TELE</name>
<reference evidence="6" key="1">
    <citation type="submission" date="2022-07" db="EMBL/GenBank/DDBJ databases">
        <title>Chromosome-level genome of Muraenolepis orangiensis.</title>
        <authorList>
            <person name="Kim J."/>
        </authorList>
    </citation>
    <scope>NUCLEOTIDE SEQUENCE</scope>
    <source>
        <strain evidence="6">KU_S4_2022</strain>
        <tissue evidence="6">Muscle</tissue>
    </source>
</reference>
<dbReference type="FunFam" id="3.10.250.10:FF:000001">
    <property type="entry name" value="Lysyl oxidase 4 isoform X1"/>
    <property type="match status" value="1"/>
</dbReference>
<evidence type="ECO:0000313" key="6">
    <source>
        <dbReference type="EMBL" id="KAJ3590885.1"/>
    </source>
</evidence>
<keyword evidence="7" id="KW-1185">Reference proteome</keyword>
<dbReference type="Proteomes" id="UP001148018">
    <property type="component" value="Unassembled WGS sequence"/>
</dbReference>
<evidence type="ECO:0000256" key="3">
    <source>
        <dbReference type="PROSITE-ProRule" id="PRU00196"/>
    </source>
</evidence>
<dbReference type="AlphaFoldDB" id="A0A9Q0DPL8"/>
<dbReference type="GO" id="GO:0016020">
    <property type="term" value="C:membrane"/>
    <property type="evidence" value="ECO:0007669"/>
    <property type="project" value="InterPro"/>
</dbReference>
<evidence type="ECO:0000313" key="7">
    <source>
        <dbReference type="Proteomes" id="UP001148018"/>
    </source>
</evidence>
<keyword evidence="2 3" id="KW-1015">Disulfide bond</keyword>
<proteinExistence type="predicted"/>
<comment type="caution">
    <text evidence="3">Lacks conserved residue(s) required for the propagation of feature annotation.</text>
</comment>
<keyword evidence="1" id="KW-0732">Signal</keyword>
<evidence type="ECO:0000256" key="4">
    <source>
        <dbReference type="SAM" id="MobiDB-lite"/>
    </source>
</evidence>
<feature type="region of interest" description="Disordered" evidence="4">
    <location>
        <begin position="1"/>
        <end position="82"/>
    </location>
</feature>
<dbReference type="Pfam" id="PF00530">
    <property type="entry name" value="SRCR"/>
    <property type="match status" value="1"/>
</dbReference>
<sequence length="198" mass="21068">MARAIRPTTTTTTTTTSSSGPQRAGGDPTPSKTPREKLRLAEKQASTAEGNQVHKAPRGGGGGGGGAAGGRARTYNRGSGGRKLRAGSVRLVSADGLMDRGRLEIFYRGVWGTVCDDLFNRKAAAVVCRQLGFAAPLAVMKRAVLGEGEDAVRILLDDVECRGDERTLLECKRSKVGTHNCSHQEDVGVICSYHREEE</sequence>
<dbReference type="PANTHER" id="PTHR48071">
    <property type="entry name" value="SRCR DOMAIN-CONTAINING PROTEIN"/>
    <property type="match status" value="1"/>
</dbReference>
<evidence type="ECO:0000256" key="1">
    <source>
        <dbReference type="ARBA" id="ARBA00022729"/>
    </source>
</evidence>
<dbReference type="PROSITE" id="PS50287">
    <property type="entry name" value="SRCR_2"/>
    <property type="match status" value="1"/>
</dbReference>
<feature type="compositionally biased region" description="Basic and acidic residues" evidence="4">
    <location>
        <begin position="33"/>
        <end position="42"/>
    </location>
</feature>
<feature type="compositionally biased region" description="Low complexity" evidence="4">
    <location>
        <begin position="8"/>
        <end position="19"/>
    </location>
</feature>
<dbReference type="InterPro" id="IPR001190">
    <property type="entry name" value="SRCR"/>
</dbReference>
<dbReference type="SUPFAM" id="SSF56487">
    <property type="entry name" value="SRCR-like"/>
    <property type="match status" value="1"/>
</dbReference>
<dbReference type="PANTHER" id="PTHR48071:SF18">
    <property type="entry name" value="DELETED IN MALIGNANT BRAIN TUMORS 1 PROTEIN-RELATED"/>
    <property type="match status" value="1"/>
</dbReference>
<dbReference type="InterPro" id="IPR036772">
    <property type="entry name" value="SRCR-like_dom_sf"/>
</dbReference>
<feature type="disulfide bond" evidence="3">
    <location>
        <begin position="161"/>
        <end position="171"/>
    </location>
</feature>
<evidence type="ECO:0000259" key="5">
    <source>
        <dbReference type="PROSITE" id="PS50287"/>
    </source>
</evidence>
<dbReference type="Gene3D" id="3.10.250.10">
    <property type="entry name" value="SRCR-like domain"/>
    <property type="match status" value="1"/>
</dbReference>
<evidence type="ECO:0000256" key="2">
    <source>
        <dbReference type="ARBA" id="ARBA00023157"/>
    </source>
</evidence>
<dbReference type="EMBL" id="JANIIK010000114">
    <property type="protein sequence ID" value="KAJ3590885.1"/>
    <property type="molecule type" value="Genomic_DNA"/>
</dbReference>
<feature type="domain" description="SRCR" evidence="5">
    <location>
        <begin position="89"/>
        <end position="192"/>
    </location>
</feature>
<protein>
    <recommendedName>
        <fullName evidence="5">SRCR domain-containing protein</fullName>
    </recommendedName>
</protein>
<dbReference type="SMART" id="SM00202">
    <property type="entry name" value="SR"/>
    <property type="match status" value="1"/>
</dbReference>
<accession>A0A9Q0DPL8</accession>
<dbReference type="OrthoDB" id="536948at2759"/>
<comment type="caution">
    <text evidence="6">The sequence shown here is derived from an EMBL/GenBank/DDBJ whole genome shotgun (WGS) entry which is preliminary data.</text>
</comment>
<dbReference type="PRINTS" id="PR00258">
    <property type="entry name" value="SPERACTRCPTR"/>
</dbReference>
<organism evidence="6 7">
    <name type="scientific">Muraenolepis orangiensis</name>
    <name type="common">Patagonian moray cod</name>
    <dbReference type="NCBI Taxonomy" id="630683"/>
    <lineage>
        <taxon>Eukaryota</taxon>
        <taxon>Metazoa</taxon>
        <taxon>Chordata</taxon>
        <taxon>Craniata</taxon>
        <taxon>Vertebrata</taxon>
        <taxon>Euteleostomi</taxon>
        <taxon>Actinopterygii</taxon>
        <taxon>Neopterygii</taxon>
        <taxon>Teleostei</taxon>
        <taxon>Neoteleostei</taxon>
        <taxon>Acanthomorphata</taxon>
        <taxon>Zeiogadaria</taxon>
        <taxon>Gadariae</taxon>
        <taxon>Gadiformes</taxon>
        <taxon>Muraenolepidoidei</taxon>
        <taxon>Muraenolepididae</taxon>
        <taxon>Muraenolepis</taxon>
    </lineage>
</organism>
<feature type="compositionally biased region" description="Gly residues" evidence="4">
    <location>
        <begin position="58"/>
        <end position="69"/>
    </location>
</feature>